<sequence length="488" mass="54106">MNKRSVISGLMGATVLTAGLGGAPAFSADITITMAAPDWPPTRFMKEHFDQTYTSPAGHTTTLDMDFIPWPSFYERVAASLTSGEQKYQMIVTDSQWLGAFVEGGYYMDLTDKIAADPELTTILQDLHPALVSAYSTYPHKTRAQLEAAGEVPAPGVSYYGFPQFPDTYVTFYRQDVFCDEGEMAAFQAKYGSNLPCSYEDWQDTDWSKWGQIGEFFQRAKGEMLAGEVLDDDFYGIAYQAGKGYDFSTMQANAFIWQQGGDIWDESKMPDSQAEGVVNSDVAVAAFDEYLSYLQYMPPVSQTGQMDIFVIQDLYMQGKVGAIIDWVGLGEPVLDPSASKVHDKSAFGPAPGSRKADGSIDRTGNIGGQPFVLTTWNSEDVVDEALNVVKWWLSPDTQLAAVANGGQSGRMSVMADPTYNDLRPWNRAHVEMIDWQKDVWHIPEFFELLTQQQEEFDKAITGQIGAKEALDTVAEFQQELLEDGGYIE</sequence>
<evidence type="ECO:0000256" key="4">
    <source>
        <dbReference type="SAM" id="SignalP"/>
    </source>
</evidence>
<comment type="subcellular location">
    <subcellularLocation>
        <location evidence="1">Periplasm</location>
    </subcellularLocation>
</comment>
<dbReference type="Proteomes" id="UP000037178">
    <property type="component" value="Unassembled WGS sequence"/>
</dbReference>
<proteinExistence type="inferred from homology"/>
<evidence type="ECO:0000313" key="6">
    <source>
        <dbReference type="Proteomes" id="UP000037178"/>
    </source>
</evidence>
<dbReference type="InterPro" id="IPR006059">
    <property type="entry name" value="SBP"/>
</dbReference>
<dbReference type="Gene3D" id="3.40.190.10">
    <property type="entry name" value="Periplasmic binding protein-like II"/>
    <property type="match status" value="2"/>
</dbReference>
<dbReference type="STRING" id="1675527.AIOL_004790"/>
<evidence type="ECO:0000313" key="5">
    <source>
        <dbReference type="EMBL" id="KMW59806.1"/>
    </source>
</evidence>
<dbReference type="OrthoDB" id="9812682at2"/>
<dbReference type="RefSeq" id="WP_049645228.1">
    <property type="nucleotide sequence ID" value="NZ_LFTY01000002.1"/>
</dbReference>
<evidence type="ECO:0000256" key="2">
    <source>
        <dbReference type="ARBA" id="ARBA00008520"/>
    </source>
</evidence>
<protein>
    <submittedName>
        <fullName evidence="5">Dihydroxyacetone ABC transport system, substrate-binding protein</fullName>
    </submittedName>
</protein>
<comment type="caution">
    <text evidence="5">The sequence shown here is derived from an EMBL/GenBank/DDBJ whole genome shotgun (WGS) entry which is preliminary data.</text>
</comment>
<dbReference type="SUPFAM" id="SSF53850">
    <property type="entry name" value="Periplasmic binding protein-like II"/>
    <property type="match status" value="1"/>
</dbReference>
<evidence type="ECO:0000256" key="3">
    <source>
        <dbReference type="SAM" id="MobiDB-lite"/>
    </source>
</evidence>
<keyword evidence="6" id="KW-1185">Reference proteome</keyword>
<dbReference type="PANTHER" id="PTHR43649">
    <property type="entry name" value="ARABINOSE-BINDING PROTEIN-RELATED"/>
    <property type="match status" value="1"/>
</dbReference>
<dbReference type="PATRIC" id="fig|1675527.3.peg.5027"/>
<name>A0A0J9EB00_9RHOB</name>
<accession>A0A0J9EB00</accession>
<feature type="chain" id="PRO_5005318119" evidence="4">
    <location>
        <begin position="28"/>
        <end position="488"/>
    </location>
</feature>
<dbReference type="PANTHER" id="PTHR43649:SF12">
    <property type="entry name" value="DIACETYLCHITOBIOSE BINDING PROTEIN DASA"/>
    <property type="match status" value="1"/>
</dbReference>
<dbReference type="AlphaFoldDB" id="A0A0J9EB00"/>
<feature type="region of interest" description="Disordered" evidence="3">
    <location>
        <begin position="340"/>
        <end position="362"/>
    </location>
</feature>
<reference evidence="5 6" key="1">
    <citation type="submission" date="2015-06" db="EMBL/GenBank/DDBJ databases">
        <title>Draft genome sequence of an Alphaproteobacteria species associated to the Mediterranean sponge Oscarella lobularis.</title>
        <authorList>
            <person name="Jourda C."/>
            <person name="Santini S."/>
            <person name="Claverie J.-M."/>
        </authorList>
    </citation>
    <scope>NUCLEOTIDE SEQUENCE [LARGE SCALE GENOMIC DNA]</scope>
    <source>
        <strain evidence="5">IGS</strain>
    </source>
</reference>
<comment type="similarity">
    <text evidence="2">Belongs to the bacterial solute-binding protein 1 family.</text>
</comment>
<dbReference type="InterPro" id="IPR050490">
    <property type="entry name" value="Bact_solute-bd_prot1"/>
</dbReference>
<dbReference type="EMBL" id="LFTY01000002">
    <property type="protein sequence ID" value="KMW59806.1"/>
    <property type="molecule type" value="Genomic_DNA"/>
</dbReference>
<gene>
    <name evidence="5" type="ORF">AIOL_004790</name>
</gene>
<organism evidence="5 6">
    <name type="scientific">Candidatus Rhodobacter oscarellae</name>
    <dbReference type="NCBI Taxonomy" id="1675527"/>
    <lineage>
        <taxon>Bacteria</taxon>
        <taxon>Pseudomonadati</taxon>
        <taxon>Pseudomonadota</taxon>
        <taxon>Alphaproteobacteria</taxon>
        <taxon>Rhodobacterales</taxon>
        <taxon>Rhodobacter group</taxon>
        <taxon>Rhodobacter</taxon>
    </lineage>
</organism>
<dbReference type="Pfam" id="PF01547">
    <property type="entry name" value="SBP_bac_1"/>
    <property type="match status" value="1"/>
</dbReference>
<dbReference type="GO" id="GO:0042597">
    <property type="term" value="C:periplasmic space"/>
    <property type="evidence" value="ECO:0007669"/>
    <property type="project" value="UniProtKB-SubCell"/>
</dbReference>
<evidence type="ECO:0000256" key="1">
    <source>
        <dbReference type="ARBA" id="ARBA00004418"/>
    </source>
</evidence>
<feature type="signal peptide" evidence="4">
    <location>
        <begin position="1"/>
        <end position="27"/>
    </location>
</feature>
<keyword evidence="4" id="KW-0732">Signal</keyword>